<evidence type="ECO:0000313" key="2">
    <source>
        <dbReference type="EMBL" id="RAQ97967.1"/>
    </source>
</evidence>
<evidence type="ECO:0000313" key="3">
    <source>
        <dbReference type="Proteomes" id="UP000248706"/>
    </source>
</evidence>
<keyword evidence="1" id="KW-1133">Transmembrane helix</keyword>
<comment type="caution">
    <text evidence="2">The sequence shown here is derived from an EMBL/GenBank/DDBJ whole genome shotgun (WGS) entry which is preliminary data.</text>
</comment>
<keyword evidence="3" id="KW-1185">Reference proteome</keyword>
<sequence>MLRTIFALVCFLVLFVSDVVLWLRVWRLPSGQERGGQLIGAVGGLIALLAASLLVFLTLKGGS</sequence>
<keyword evidence="1" id="KW-0472">Membrane</keyword>
<proteinExistence type="predicted"/>
<evidence type="ECO:0000256" key="1">
    <source>
        <dbReference type="SAM" id="Phobius"/>
    </source>
</evidence>
<feature type="transmembrane region" description="Helical" evidence="1">
    <location>
        <begin position="38"/>
        <end position="59"/>
    </location>
</feature>
<dbReference type="Proteomes" id="UP000248706">
    <property type="component" value="Unassembled WGS sequence"/>
</dbReference>
<dbReference type="RefSeq" id="WP_112432831.1">
    <property type="nucleotide sequence ID" value="NZ_MCIF01000002.1"/>
</dbReference>
<accession>A0A328VKJ5</accession>
<name>A0A328VKJ5_9CHLR</name>
<dbReference type="EMBL" id="MCIF01000002">
    <property type="protein sequence ID" value="RAQ97967.1"/>
    <property type="molecule type" value="Genomic_DNA"/>
</dbReference>
<keyword evidence="1" id="KW-0812">Transmembrane</keyword>
<feature type="transmembrane region" description="Helical" evidence="1">
    <location>
        <begin position="6"/>
        <end position="26"/>
    </location>
</feature>
<gene>
    <name evidence="2" type="ORF">A4R35_20680</name>
</gene>
<dbReference type="AlphaFoldDB" id="A0A328VKJ5"/>
<organism evidence="2 3">
    <name type="scientific">Thermogemmatispora tikiterensis</name>
    <dbReference type="NCBI Taxonomy" id="1825093"/>
    <lineage>
        <taxon>Bacteria</taxon>
        <taxon>Bacillati</taxon>
        <taxon>Chloroflexota</taxon>
        <taxon>Ktedonobacteria</taxon>
        <taxon>Thermogemmatisporales</taxon>
        <taxon>Thermogemmatisporaceae</taxon>
        <taxon>Thermogemmatispora</taxon>
    </lineage>
</organism>
<protein>
    <submittedName>
        <fullName evidence="2">Uncharacterized protein</fullName>
    </submittedName>
</protein>
<reference evidence="2 3" key="1">
    <citation type="submission" date="2016-08" db="EMBL/GenBank/DDBJ databases">
        <title>Analysis of Carbohydrate Active Enzymes in Thermogemmatispora T81 Reveals Carbohydrate Degradation Ability.</title>
        <authorList>
            <person name="Tomazini A."/>
            <person name="Lal S."/>
            <person name="Stott M."/>
            <person name="Henrissat B."/>
            <person name="Polikarpov I."/>
            <person name="Sparling R."/>
            <person name="Levin D.B."/>
        </authorList>
    </citation>
    <scope>NUCLEOTIDE SEQUENCE [LARGE SCALE GENOMIC DNA]</scope>
    <source>
        <strain evidence="2 3">T81</strain>
    </source>
</reference>